<protein>
    <submittedName>
        <fullName evidence="1">Uncharacterized protein</fullName>
    </submittedName>
</protein>
<gene>
    <name evidence="1" type="ORF">ARMGADRAFT_1029674</name>
</gene>
<reference evidence="2" key="1">
    <citation type="journal article" date="2017" name="Nat. Ecol. Evol.">
        <title>Genome expansion and lineage-specific genetic innovations in the forest pathogenic fungi Armillaria.</title>
        <authorList>
            <person name="Sipos G."/>
            <person name="Prasanna A.N."/>
            <person name="Walter M.C."/>
            <person name="O'Connor E."/>
            <person name="Balint B."/>
            <person name="Krizsan K."/>
            <person name="Kiss B."/>
            <person name="Hess J."/>
            <person name="Varga T."/>
            <person name="Slot J."/>
            <person name="Riley R."/>
            <person name="Boka B."/>
            <person name="Rigling D."/>
            <person name="Barry K."/>
            <person name="Lee J."/>
            <person name="Mihaltcheva S."/>
            <person name="LaButti K."/>
            <person name="Lipzen A."/>
            <person name="Waldron R."/>
            <person name="Moloney N.M."/>
            <person name="Sperisen C."/>
            <person name="Kredics L."/>
            <person name="Vagvoelgyi C."/>
            <person name="Patrignani A."/>
            <person name="Fitzpatrick D."/>
            <person name="Nagy I."/>
            <person name="Doyle S."/>
            <person name="Anderson J.B."/>
            <person name="Grigoriev I.V."/>
            <person name="Gueldener U."/>
            <person name="Muensterkoetter M."/>
            <person name="Nagy L.G."/>
        </authorList>
    </citation>
    <scope>NUCLEOTIDE SEQUENCE [LARGE SCALE GENOMIC DNA]</scope>
    <source>
        <strain evidence="2">Ar21-2</strain>
    </source>
</reference>
<keyword evidence="2" id="KW-1185">Reference proteome</keyword>
<accession>A0A2H3E280</accession>
<organism evidence="1 2">
    <name type="scientific">Armillaria gallica</name>
    <name type="common">Bulbous honey fungus</name>
    <name type="synonym">Armillaria bulbosa</name>
    <dbReference type="NCBI Taxonomy" id="47427"/>
    <lineage>
        <taxon>Eukaryota</taxon>
        <taxon>Fungi</taxon>
        <taxon>Dikarya</taxon>
        <taxon>Basidiomycota</taxon>
        <taxon>Agaricomycotina</taxon>
        <taxon>Agaricomycetes</taxon>
        <taxon>Agaricomycetidae</taxon>
        <taxon>Agaricales</taxon>
        <taxon>Marasmiineae</taxon>
        <taxon>Physalacriaceae</taxon>
        <taxon>Armillaria</taxon>
    </lineage>
</organism>
<sequence>MKRSGRHFFNNTNGIELVLLSHMYPLGRVPIERAELTSCPCRMILFITYSRRVFQHFKKMWQRRKRFESIDELEASIEELAVARDDILYLIVGCQSLKTRLQNAARRAGVASQKFLDLVAQQRKDEEMVDAFFEENNLLRHRIAELELEIKSHWEV</sequence>
<dbReference type="InParanoid" id="A0A2H3E280"/>
<proteinExistence type="predicted"/>
<dbReference type="Proteomes" id="UP000217790">
    <property type="component" value="Unassembled WGS sequence"/>
</dbReference>
<dbReference type="EMBL" id="KZ293655">
    <property type="protein sequence ID" value="PBK93796.1"/>
    <property type="molecule type" value="Genomic_DNA"/>
</dbReference>
<name>A0A2H3E280_ARMGA</name>
<dbReference type="AlphaFoldDB" id="A0A2H3E280"/>
<evidence type="ECO:0000313" key="1">
    <source>
        <dbReference type="EMBL" id="PBK93796.1"/>
    </source>
</evidence>
<evidence type="ECO:0000313" key="2">
    <source>
        <dbReference type="Proteomes" id="UP000217790"/>
    </source>
</evidence>